<evidence type="ECO:0008006" key="3">
    <source>
        <dbReference type="Google" id="ProtNLM"/>
    </source>
</evidence>
<name>A0A150WUE7_BDEBC</name>
<accession>A0A150WUE7</accession>
<evidence type="ECO:0000313" key="2">
    <source>
        <dbReference type="Proteomes" id="UP000075391"/>
    </source>
</evidence>
<proteinExistence type="predicted"/>
<sequence>MSRTAVLMKNKVIVEIEELPSYLFIAVKGTLDEYSEFPEVTVTQNRDVLFDLQGFKSINSTGIRLWMEWIKNLNFRIFYFRHCPKVFIDQLNNVAGFIPDNSVIESFYVPYHSPVTDEEASILFRKGDHFVKGRILGMPEVLDSNFSRMEIDILPEKYLRFLPRFSR</sequence>
<dbReference type="AlphaFoldDB" id="A0A150WUE7"/>
<protein>
    <recommendedName>
        <fullName evidence="3">STAS domain-containing protein</fullName>
    </recommendedName>
</protein>
<evidence type="ECO:0000313" key="1">
    <source>
        <dbReference type="EMBL" id="KYG70074.1"/>
    </source>
</evidence>
<dbReference type="EMBL" id="LUKF01000003">
    <property type="protein sequence ID" value="KYG70074.1"/>
    <property type="molecule type" value="Genomic_DNA"/>
</dbReference>
<gene>
    <name evidence="1" type="ORF">AZI85_15405</name>
</gene>
<reference evidence="1 2" key="1">
    <citation type="submission" date="2016-03" db="EMBL/GenBank/DDBJ databases">
        <authorList>
            <person name="Ploux O."/>
        </authorList>
    </citation>
    <scope>NUCLEOTIDE SEQUENCE [LARGE SCALE GENOMIC DNA]</scope>
    <source>
        <strain evidence="1 2">BER2</strain>
    </source>
</reference>
<dbReference type="Proteomes" id="UP000075391">
    <property type="component" value="Unassembled WGS sequence"/>
</dbReference>
<comment type="caution">
    <text evidence="1">The sequence shown here is derived from an EMBL/GenBank/DDBJ whole genome shotgun (WGS) entry which is preliminary data.</text>
</comment>
<organism evidence="1 2">
    <name type="scientific">Bdellovibrio bacteriovorus</name>
    <dbReference type="NCBI Taxonomy" id="959"/>
    <lineage>
        <taxon>Bacteria</taxon>
        <taxon>Pseudomonadati</taxon>
        <taxon>Bdellovibrionota</taxon>
        <taxon>Bdellovibrionia</taxon>
        <taxon>Bdellovibrionales</taxon>
        <taxon>Pseudobdellovibrionaceae</taxon>
        <taxon>Bdellovibrio</taxon>
    </lineage>
</organism>